<dbReference type="RefSeq" id="WP_008670850.1">
    <property type="nucleotide sequence ID" value="NZ_BAABZK010000001.1"/>
</dbReference>
<evidence type="ECO:0000313" key="4">
    <source>
        <dbReference type="Proteomes" id="UP000462922"/>
    </source>
</evidence>
<gene>
    <name evidence="2" type="ORF">DWV70_20055</name>
    <name evidence="1" type="ORF">GAY76_01220</name>
</gene>
<comment type="caution">
    <text evidence="2">The sequence shown here is derived from an EMBL/GenBank/DDBJ whole genome shotgun (WGS) entry which is preliminary data.</text>
</comment>
<protein>
    <submittedName>
        <fullName evidence="2">Uncharacterized protein</fullName>
    </submittedName>
</protein>
<evidence type="ECO:0000313" key="3">
    <source>
        <dbReference type="Proteomes" id="UP000285469"/>
    </source>
</evidence>
<evidence type="ECO:0000313" key="1">
    <source>
        <dbReference type="EMBL" id="KAB6576926.1"/>
    </source>
</evidence>
<evidence type="ECO:0000313" key="2">
    <source>
        <dbReference type="EMBL" id="RGW44274.1"/>
    </source>
</evidence>
<sequence>MKVIEIINFNRELLKKLQEAGVRLEDVQYVELYSEYMYRTSQGEKVSYVVAVLSEKYSVSERTIYALVKRFRSDCKTFAV</sequence>
<reference evidence="1 4" key="2">
    <citation type="journal article" date="2019" name="Nat. Med.">
        <title>A library of human gut bacterial isolates paired with longitudinal multiomics data enables mechanistic microbiome research.</title>
        <authorList>
            <person name="Poyet M."/>
            <person name="Groussin M."/>
            <person name="Gibbons S.M."/>
            <person name="Avila-Pacheco J."/>
            <person name="Jiang X."/>
            <person name="Kearney S.M."/>
            <person name="Perrotta A.R."/>
            <person name="Berdy B."/>
            <person name="Zhao S."/>
            <person name="Lieberman T.D."/>
            <person name="Swanson P.K."/>
            <person name="Smith M."/>
            <person name="Roesemann S."/>
            <person name="Alexander J.E."/>
            <person name="Rich S.A."/>
            <person name="Livny J."/>
            <person name="Vlamakis H."/>
            <person name="Clish C."/>
            <person name="Bullock K."/>
            <person name="Deik A."/>
            <person name="Scott J."/>
            <person name="Pierce K.A."/>
            <person name="Xavier R.J."/>
            <person name="Alm E.J."/>
        </authorList>
    </citation>
    <scope>NUCLEOTIDE SEQUENCE [LARGE SCALE GENOMIC DNA]</scope>
    <source>
        <strain evidence="1 4">BIOML-A110</strain>
    </source>
</reference>
<reference evidence="2 3" key="1">
    <citation type="submission" date="2018-08" db="EMBL/GenBank/DDBJ databases">
        <title>A genome reference for cultivated species of the human gut microbiota.</title>
        <authorList>
            <person name="Zou Y."/>
            <person name="Xue W."/>
            <person name="Luo G."/>
        </authorList>
    </citation>
    <scope>NUCLEOTIDE SEQUENCE [LARGE SCALE GENOMIC DNA]</scope>
    <source>
        <strain evidence="2 3">AF12-25</strain>
    </source>
</reference>
<dbReference type="Proteomes" id="UP000462922">
    <property type="component" value="Unassembled WGS sequence"/>
</dbReference>
<accession>A0A174QG70</accession>
<dbReference type="EMBL" id="QSAI01000051">
    <property type="protein sequence ID" value="RGW44274.1"/>
    <property type="molecule type" value="Genomic_DNA"/>
</dbReference>
<proteinExistence type="predicted"/>
<name>A0A174QG70_PHOVU</name>
<dbReference type="EMBL" id="WDAX01000002">
    <property type="protein sequence ID" value="KAB6576926.1"/>
    <property type="molecule type" value="Genomic_DNA"/>
</dbReference>
<organism evidence="2 3">
    <name type="scientific">Phocaeicola vulgatus</name>
    <name type="common">Bacteroides vulgatus</name>
    <dbReference type="NCBI Taxonomy" id="821"/>
    <lineage>
        <taxon>Bacteria</taxon>
        <taxon>Pseudomonadati</taxon>
        <taxon>Bacteroidota</taxon>
        <taxon>Bacteroidia</taxon>
        <taxon>Bacteroidales</taxon>
        <taxon>Bacteroidaceae</taxon>
        <taxon>Phocaeicola</taxon>
    </lineage>
</organism>
<dbReference type="AlphaFoldDB" id="A0A174QG70"/>
<dbReference type="Proteomes" id="UP000285469">
    <property type="component" value="Unassembled WGS sequence"/>
</dbReference>